<dbReference type="PATRIC" id="fig|1122247.3.peg.2858"/>
<proteinExistence type="predicted"/>
<evidence type="ECO:0000313" key="2">
    <source>
        <dbReference type="Proteomes" id="UP000006265"/>
    </source>
</evidence>
<comment type="caution">
    <text evidence="1">The sequence shown here is derived from an EMBL/GenBank/DDBJ whole genome shotgun (WGS) entry which is preliminary data.</text>
</comment>
<dbReference type="Pfam" id="PF17463">
    <property type="entry name" value="GP79"/>
    <property type="match status" value="1"/>
</dbReference>
<gene>
    <name evidence="1" type="ORF">C731_2981</name>
</gene>
<dbReference type="InterPro" id="IPR035353">
    <property type="entry name" value="Gp79"/>
</dbReference>
<name>K5B829_MYCHD</name>
<reference evidence="1 2" key="1">
    <citation type="journal article" date="2012" name="J. Bacteriol.">
        <title>Genome sequence of Mycobacterium hassiacum DSM 44199, a rare source of heat-stable mycobacterial proteins.</title>
        <authorList>
            <person name="Tiago I."/>
            <person name="Maranha A."/>
            <person name="Mendes V."/>
            <person name="Alarico S."/>
            <person name="Moynihan P.J."/>
            <person name="Clarke A.J."/>
            <person name="Macedo-Ribeiro S."/>
            <person name="Pereira P.J."/>
            <person name="Empadinhas N."/>
        </authorList>
    </citation>
    <scope>NUCLEOTIDE SEQUENCE [LARGE SCALE GENOMIC DNA]</scope>
    <source>
        <strain evidence="2">DSM 44199 / CIP 105218 / JCM 12690 / 3849</strain>
    </source>
</reference>
<dbReference type="STRING" id="1122247.GCA_000379865_01625"/>
<dbReference type="RefSeq" id="WP_005628888.1">
    <property type="nucleotide sequence ID" value="NZ_AMRA01000085.1"/>
</dbReference>
<accession>K5B829</accession>
<keyword evidence="2" id="KW-1185">Reference proteome</keyword>
<dbReference type="EMBL" id="AMRA01000085">
    <property type="protein sequence ID" value="EKF22978.1"/>
    <property type="molecule type" value="Genomic_DNA"/>
</dbReference>
<sequence>MKKHLITAVIASITTIGVLALADDPAVAAPKVPFTQADFPCEEDEVLGYAPEFGPDHVGCIHIDALRGKAYGYGVLR</sequence>
<protein>
    <submittedName>
        <fullName evidence="1">Uncharacterized protein</fullName>
    </submittedName>
</protein>
<organism evidence="1 2">
    <name type="scientific">Mycolicibacterium hassiacum (strain DSM 44199 / CIP 105218 / JCM 12690 / 3849)</name>
    <name type="common">Mycobacterium hassiacum</name>
    <dbReference type="NCBI Taxonomy" id="1122247"/>
    <lineage>
        <taxon>Bacteria</taxon>
        <taxon>Bacillati</taxon>
        <taxon>Actinomycetota</taxon>
        <taxon>Actinomycetes</taxon>
        <taxon>Mycobacteriales</taxon>
        <taxon>Mycobacteriaceae</taxon>
        <taxon>Mycolicibacterium</taxon>
    </lineage>
</organism>
<dbReference type="Proteomes" id="UP000006265">
    <property type="component" value="Unassembled WGS sequence"/>
</dbReference>
<evidence type="ECO:0000313" key="1">
    <source>
        <dbReference type="EMBL" id="EKF22978.1"/>
    </source>
</evidence>
<dbReference type="AlphaFoldDB" id="K5B829"/>